<dbReference type="Proteomes" id="UP000013827">
    <property type="component" value="Unassembled WGS sequence"/>
</dbReference>
<dbReference type="PaxDb" id="2903-EOD23069"/>
<evidence type="ECO:0000313" key="3">
    <source>
        <dbReference type="Proteomes" id="UP000013827"/>
    </source>
</evidence>
<evidence type="ECO:0000256" key="1">
    <source>
        <dbReference type="SAM" id="MobiDB-lite"/>
    </source>
</evidence>
<protein>
    <submittedName>
        <fullName evidence="2">Uncharacterized protein</fullName>
    </submittedName>
</protein>
<organism evidence="2 3">
    <name type="scientific">Emiliania huxleyi (strain CCMP1516)</name>
    <dbReference type="NCBI Taxonomy" id="280463"/>
    <lineage>
        <taxon>Eukaryota</taxon>
        <taxon>Haptista</taxon>
        <taxon>Haptophyta</taxon>
        <taxon>Prymnesiophyceae</taxon>
        <taxon>Isochrysidales</taxon>
        <taxon>Noelaerhabdaceae</taxon>
        <taxon>Emiliania</taxon>
    </lineage>
</organism>
<dbReference type="AlphaFoldDB" id="A0A0D3JHT4"/>
<feature type="compositionally biased region" description="Acidic residues" evidence="1">
    <location>
        <begin position="157"/>
        <end position="181"/>
    </location>
</feature>
<dbReference type="KEGG" id="ehx:EMIHUDRAFT_432151"/>
<keyword evidence="3" id="KW-1185">Reference proteome</keyword>
<proteinExistence type="predicted"/>
<dbReference type="EnsemblProtists" id="EOD23069">
    <property type="protein sequence ID" value="EOD23069"/>
    <property type="gene ID" value="EMIHUDRAFT_432151"/>
</dbReference>
<feature type="region of interest" description="Disordered" evidence="1">
    <location>
        <begin position="126"/>
        <end position="340"/>
    </location>
</feature>
<dbReference type="GeneID" id="17268616"/>
<dbReference type="RefSeq" id="XP_005775498.1">
    <property type="nucleotide sequence ID" value="XM_005775441.1"/>
</dbReference>
<feature type="compositionally biased region" description="Low complexity" evidence="1">
    <location>
        <begin position="203"/>
        <end position="265"/>
    </location>
</feature>
<name>A0A0D3JHT4_EMIH1</name>
<feature type="region of interest" description="Disordered" evidence="1">
    <location>
        <begin position="1"/>
        <end position="29"/>
    </location>
</feature>
<evidence type="ECO:0000313" key="2">
    <source>
        <dbReference type="EnsemblProtists" id="EOD23069"/>
    </source>
</evidence>
<reference evidence="3" key="1">
    <citation type="journal article" date="2013" name="Nature">
        <title>Pan genome of the phytoplankton Emiliania underpins its global distribution.</title>
        <authorList>
            <person name="Read B.A."/>
            <person name="Kegel J."/>
            <person name="Klute M.J."/>
            <person name="Kuo A."/>
            <person name="Lefebvre S.C."/>
            <person name="Maumus F."/>
            <person name="Mayer C."/>
            <person name="Miller J."/>
            <person name="Monier A."/>
            <person name="Salamov A."/>
            <person name="Young J."/>
            <person name="Aguilar M."/>
            <person name="Claverie J.M."/>
            <person name="Frickenhaus S."/>
            <person name="Gonzalez K."/>
            <person name="Herman E.K."/>
            <person name="Lin Y.C."/>
            <person name="Napier J."/>
            <person name="Ogata H."/>
            <person name="Sarno A.F."/>
            <person name="Shmutz J."/>
            <person name="Schroeder D."/>
            <person name="de Vargas C."/>
            <person name="Verret F."/>
            <person name="von Dassow P."/>
            <person name="Valentin K."/>
            <person name="Van de Peer Y."/>
            <person name="Wheeler G."/>
            <person name="Dacks J.B."/>
            <person name="Delwiche C.F."/>
            <person name="Dyhrman S.T."/>
            <person name="Glockner G."/>
            <person name="John U."/>
            <person name="Richards T."/>
            <person name="Worden A.Z."/>
            <person name="Zhang X."/>
            <person name="Grigoriev I.V."/>
            <person name="Allen A.E."/>
            <person name="Bidle K."/>
            <person name="Borodovsky M."/>
            <person name="Bowler C."/>
            <person name="Brownlee C."/>
            <person name="Cock J.M."/>
            <person name="Elias M."/>
            <person name="Gladyshev V.N."/>
            <person name="Groth M."/>
            <person name="Guda C."/>
            <person name="Hadaegh A."/>
            <person name="Iglesias-Rodriguez M.D."/>
            <person name="Jenkins J."/>
            <person name="Jones B.M."/>
            <person name="Lawson T."/>
            <person name="Leese F."/>
            <person name="Lindquist E."/>
            <person name="Lobanov A."/>
            <person name="Lomsadze A."/>
            <person name="Malik S.B."/>
            <person name="Marsh M.E."/>
            <person name="Mackinder L."/>
            <person name="Mock T."/>
            <person name="Mueller-Roeber B."/>
            <person name="Pagarete A."/>
            <person name="Parker M."/>
            <person name="Probert I."/>
            <person name="Quesneville H."/>
            <person name="Raines C."/>
            <person name="Rensing S.A."/>
            <person name="Riano-Pachon D.M."/>
            <person name="Richier S."/>
            <person name="Rokitta S."/>
            <person name="Shiraiwa Y."/>
            <person name="Soanes D.M."/>
            <person name="van der Giezen M."/>
            <person name="Wahlund T.M."/>
            <person name="Williams B."/>
            <person name="Wilson W."/>
            <person name="Wolfe G."/>
            <person name="Wurch L.L."/>
        </authorList>
    </citation>
    <scope>NUCLEOTIDE SEQUENCE</scope>
</reference>
<reference evidence="2" key="2">
    <citation type="submission" date="2024-10" db="UniProtKB">
        <authorList>
            <consortium name="EnsemblProtists"/>
        </authorList>
    </citation>
    <scope>IDENTIFICATION</scope>
</reference>
<accession>A0A0D3JHT4</accession>
<sequence length="363" mass="37029">MGAICSTGKVSSAVATPRPKPTQQPSRVVDEAVATYESSSAPAGEAVAASADAVTAMSEAKQESGEEEVAAVEEVEPIVQSKFEQLLNMMLQSKGDPSVIPEDFFDGMSEDAVEEMFDEVEEKLQELGVPLDAMTPRATPRGPRRSSGPQAAVEAPAEAEEAAVAEDPEAAGEPAEPEPEPEPQPSLIEKISSFFSPRKADDAPATDAAAEAGGEGPAEGTAEAAEAACEPVSEAVGEPEAVAEPEAAAAEPEAAAMEPDAAAVEPEPEPQPSLIEKISSLFSPRKAEDAAATEPEPEAKSANAPAAPDEDPVVADLSISEEAAPISPTGKVPAVAPEAEDVQLSTERVAGVTTTVATVSDAS</sequence>
<dbReference type="HOGENOM" id="CLU_763824_0_0_1"/>
<dbReference type="OMA" id="WIDPPVC"/>